<gene>
    <name evidence="2" type="ORF">MCNF_49470</name>
</gene>
<dbReference type="GO" id="GO:0005829">
    <property type="term" value="C:cytosol"/>
    <property type="evidence" value="ECO:0007669"/>
    <property type="project" value="TreeGrafter"/>
</dbReference>
<dbReference type="Proteomes" id="UP000466931">
    <property type="component" value="Chromosome"/>
</dbReference>
<evidence type="ECO:0000313" key="2">
    <source>
        <dbReference type="EMBL" id="BBZ36342.1"/>
    </source>
</evidence>
<evidence type="ECO:0000256" key="1">
    <source>
        <dbReference type="ARBA" id="ARBA00010552"/>
    </source>
</evidence>
<accession>A0A7I7Y5M8</accession>
<dbReference type="PANTHER" id="PTHR11803:SF58">
    <property type="entry name" value="PROTEIN HMF1-RELATED"/>
    <property type="match status" value="1"/>
</dbReference>
<organism evidence="2 3">
    <name type="scientific">Mycolicibacterium confluentis</name>
    <dbReference type="NCBI Taxonomy" id="28047"/>
    <lineage>
        <taxon>Bacteria</taxon>
        <taxon>Bacillati</taxon>
        <taxon>Actinomycetota</taxon>
        <taxon>Actinomycetes</taxon>
        <taxon>Mycobacteriales</taxon>
        <taxon>Mycobacteriaceae</taxon>
        <taxon>Mycolicibacterium</taxon>
    </lineage>
</organism>
<dbReference type="GO" id="GO:0019239">
    <property type="term" value="F:deaminase activity"/>
    <property type="evidence" value="ECO:0007669"/>
    <property type="project" value="TreeGrafter"/>
</dbReference>
<dbReference type="InterPro" id="IPR006175">
    <property type="entry name" value="YjgF/YER057c/UK114"/>
</dbReference>
<name>A0A7I7Y5M8_9MYCO</name>
<dbReference type="SUPFAM" id="SSF55298">
    <property type="entry name" value="YjgF-like"/>
    <property type="match status" value="1"/>
</dbReference>
<reference evidence="2" key="2">
    <citation type="submission" date="2020-02" db="EMBL/GenBank/DDBJ databases">
        <authorList>
            <person name="Matsumoto Y."/>
            <person name="Motooka D."/>
            <person name="Nakamura S."/>
        </authorList>
    </citation>
    <scope>NUCLEOTIDE SEQUENCE</scope>
    <source>
        <strain evidence="2">JCM 13671</strain>
    </source>
</reference>
<dbReference type="CDD" id="cd00448">
    <property type="entry name" value="YjgF_YER057c_UK114_family"/>
    <property type="match status" value="1"/>
</dbReference>
<dbReference type="PANTHER" id="PTHR11803">
    <property type="entry name" value="2-IMINOBUTANOATE/2-IMINOPROPANOATE DEAMINASE RIDA"/>
    <property type="match status" value="1"/>
</dbReference>
<dbReference type="OrthoDB" id="9803101at2"/>
<sequence length="129" mass="13092">MTTLTRIASAAAPAAIGPYAQAVAHAGMLYCSGSLPVDPATGSIDAGDPAAEVRQCLTNLTAVCAEAGTDLSRAVRTTIYTTRLSEFAAINVAYAEFFSDGEVPARTTIEVAGLPMGATVEIDAIVALA</sequence>
<protein>
    <submittedName>
        <fullName evidence="2">Reactive intermediate/imine deaminase</fullName>
    </submittedName>
</protein>
<reference evidence="2" key="1">
    <citation type="journal article" date="2019" name="Emerg. Microbes Infect.">
        <title>Comprehensive subspecies identification of 175 nontuberculous mycobacteria species based on 7547 genomic profiles.</title>
        <authorList>
            <person name="Matsumoto Y."/>
            <person name="Kinjo T."/>
            <person name="Motooka D."/>
            <person name="Nabeya D."/>
            <person name="Jung N."/>
            <person name="Uechi K."/>
            <person name="Horii T."/>
            <person name="Iida T."/>
            <person name="Fujita J."/>
            <person name="Nakamura S."/>
        </authorList>
    </citation>
    <scope>NUCLEOTIDE SEQUENCE [LARGE SCALE GENOMIC DNA]</scope>
    <source>
        <strain evidence="2">JCM 13671</strain>
    </source>
</reference>
<dbReference type="Gene3D" id="3.30.1330.40">
    <property type="entry name" value="RutC-like"/>
    <property type="match status" value="1"/>
</dbReference>
<dbReference type="EMBL" id="AP022612">
    <property type="protein sequence ID" value="BBZ36342.1"/>
    <property type="molecule type" value="Genomic_DNA"/>
</dbReference>
<keyword evidence="3" id="KW-1185">Reference proteome</keyword>
<proteinExistence type="inferred from homology"/>
<dbReference type="InterPro" id="IPR006056">
    <property type="entry name" value="RidA"/>
</dbReference>
<dbReference type="RefSeq" id="WP_085152224.1">
    <property type="nucleotide sequence ID" value="NZ_AP022612.1"/>
</dbReference>
<dbReference type="NCBIfam" id="TIGR00004">
    <property type="entry name" value="Rid family detoxifying hydrolase"/>
    <property type="match status" value="1"/>
</dbReference>
<dbReference type="InterPro" id="IPR035959">
    <property type="entry name" value="RutC-like_sf"/>
</dbReference>
<dbReference type="FunFam" id="3.30.1330.40:FF:000001">
    <property type="entry name" value="L-PSP family endoribonuclease"/>
    <property type="match status" value="1"/>
</dbReference>
<dbReference type="Pfam" id="PF01042">
    <property type="entry name" value="Ribonuc_L-PSP"/>
    <property type="match status" value="1"/>
</dbReference>
<comment type="similarity">
    <text evidence="1">Belongs to the RutC family.</text>
</comment>
<evidence type="ECO:0000313" key="3">
    <source>
        <dbReference type="Proteomes" id="UP000466931"/>
    </source>
</evidence>
<dbReference type="AlphaFoldDB" id="A0A7I7Y5M8"/>